<feature type="transmembrane region" description="Helical" evidence="9">
    <location>
        <begin position="908"/>
        <end position="930"/>
    </location>
</feature>
<dbReference type="Gene3D" id="3.30.70.1440">
    <property type="entry name" value="Multidrug efflux transporter AcrB pore domain"/>
    <property type="match status" value="1"/>
</dbReference>
<dbReference type="PANTHER" id="PTHR32063:SF11">
    <property type="entry name" value="CATION OR DRUG EFFLUX SYSTEM PROTEIN"/>
    <property type="match status" value="1"/>
</dbReference>
<evidence type="ECO:0000256" key="3">
    <source>
        <dbReference type="ARBA" id="ARBA00022448"/>
    </source>
</evidence>
<evidence type="ECO:0000256" key="9">
    <source>
        <dbReference type="RuleBase" id="RU364070"/>
    </source>
</evidence>
<name>A0A1A5JWE2_RHILI</name>
<dbReference type="Gene3D" id="3.30.70.1430">
    <property type="entry name" value="Multidrug efflux transporter AcrB pore domain"/>
    <property type="match status" value="2"/>
</dbReference>
<comment type="similarity">
    <text evidence="2 9">Belongs to the resistance-nodulation-cell division (RND) (TC 2.A.6) family.</text>
</comment>
<feature type="transmembrane region" description="Helical" evidence="9">
    <location>
        <begin position="472"/>
        <end position="499"/>
    </location>
</feature>
<feature type="transmembrane region" description="Helical" evidence="9">
    <location>
        <begin position="369"/>
        <end position="389"/>
    </location>
</feature>
<dbReference type="SUPFAM" id="SSF82714">
    <property type="entry name" value="Multidrug efflux transporter AcrB TolC docking domain, DN and DC subdomains"/>
    <property type="match status" value="2"/>
</dbReference>
<feature type="transmembrane region" description="Helical" evidence="9">
    <location>
        <begin position="12"/>
        <end position="32"/>
    </location>
</feature>
<feature type="compositionally biased region" description="Low complexity" evidence="10">
    <location>
        <begin position="1053"/>
        <end position="1067"/>
    </location>
</feature>
<dbReference type="InterPro" id="IPR004764">
    <property type="entry name" value="MdtF-like"/>
</dbReference>
<dbReference type="FunFam" id="1.20.1640.10:FF:000001">
    <property type="entry name" value="Efflux pump membrane transporter"/>
    <property type="match status" value="1"/>
</dbReference>
<dbReference type="GeneID" id="66682018"/>
<feature type="transmembrane region" description="Helical" evidence="9">
    <location>
        <begin position="440"/>
        <end position="460"/>
    </location>
</feature>
<protein>
    <recommendedName>
        <fullName evidence="9">Efflux pump membrane transporter</fullName>
    </recommendedName>
</protein>
<dbReference type="EMBL" id="LZTJ01000001">
    <property type="protein sequence ID" value="OBP83596.1"/>
    <property type="molecule type" value="Genomic_DNA"/>
</dbReference>
<evidence type="ECO:0000313" key="12">
    <source>
        <dbReference type="Proteomes" id="UP000093748"/>
    </source>
</evidence>
<keyword evidence="6 9" id="KW-0812">Transmembrane</keyword>
<dbReference type="Pfam" id="PF00873">
    <property type="entry name" value="ACR_tran"/>
    <property type="match status" value="1"/>
</dbReference>
<dbReference type="SUPFAM" id="SSF82693">
    <property type="entry name" value="Multidrug efflux transporter AcrB pore domain, PN1, PN2, PC1 and PC2 subdomains"/>
    <property type="match status" value="4"/>
</dbReference>
<evidence type="ECO:0000256" key="7">
    <source>
        <dbReference type="ARBA" id="ARBA00022989"/>
    </source>
</evidence>
<feature type="transmembrane region" description="Helical" evidence="9">
    <location>
        <begin position="936"/>
        <end position="957"/>
    </location>
</feature>
<dbReference type="NCBIfam" id="TIGR00915">
    <property type="entry name" value="2A0602"/>
    <property type="match status" value="1"/>
</dbReference>
<dbReference type="GO" id="GO:0009636">
    <property type="term" value="P:response to toxic substance"/>
    <property type="evidence" value="ECO:0007669"/>
    <property type="project" value="UniProtKB-ARBA"/>
</dbReference>
<dbReference type="PANTHER" id="PTHR32063">
    <property type="match status" value="1"/>
</dbReference>
<dbReference type="InterPro" id="IPR027463">
    <property type="entry name" value="AcrB_DN_DC_subdom"/>
</dbReference>
<feature type="transmembrane region" description="Helical" evidence="9">
    <location>
        <begin position="395"/>
        <end position="419"/>
    </location>
</feature>
<organism evidence="11 12">
    <name type="scientific">Rhizobium loti</name>
    <name type="common">Mesorhizobium loti</name>
    <dbReference type="NCBI Taxonomy" id="381"/>
    <lineage>
        <taxon>Bacteria</taxon>
        <taxon>Pseudomonadati</taxon>
        <taxon>Pseudomonadota</taxon>
        <taxon>Alphaproteobacteria</taxon>
        <taxon>Hyphomicrobiales</taxon>
        <taxon>Phyllobacteriaceae</taxon>
        <taxon>Mesorhizobium</taxon>
    </lineage>
</organism>
<evidence type="ECO:0000256" key="6">
    <source>
        <dbReference type="ARBA" id="ARBA00022692"/>
    </source>
</evidence>
<dbReference type="GO" id="GO:0042910">
    <property type="term" value="F:xenobiotic transmembrane transporter activity"/>
    <property type="evidence" value="ECO:0007669"/>
    <property type="project" value="TreeGrafter"/>
</dbReference>
<dbReference type="Proteomes" id="UP000093748">
    <property type="component" value="Unassembled WGS sequence"/>
</dbReference>
<dbReference type="SUPFAM" id="SSF82866">
    <property type="entry name" value="Multidrug efflux transporter AcrB transmembrane domain"/>
    <property type="match status" value="2"/>
</dbReference>
<dbReference type="GO" id="GO:0015562">
    <property type="term" value="F:efflux transmembrane transporter activity"/>
    <property type="evidence" value="ECO:0007669"/>
    <property type="project" value="InterPro"/>
</dbReference>
<dbReference type="InterPro" id="IPR001036">
    <property type="entry name" value="Acrflvin-R"/>
</dbReference>
<comment type="subcellular location">
    <subcellularLocation>
        <location evidence="1 9">Cell inner membrane</location>
        <topology evidence="1 9">Multi-pass membrane protein</topology>
    </subcellularLocation>
</comment>
<keyword evidence="7 9" id="KW-1133">Transmembrane helix</keyword>
<evidence type="ECO:0000256" key="1">
    <source>
        <dbReference type="ARBA" id="ARBA00004429"/>
    </source>
</evidence>
<evidence type="ECO:0000313" key="11">
    <source>
        <dbReference type="EMBL" id="OBP83596.1"/>
    </source>
</evidence>
<dbReference type="Gene3D" id="1.20.1640.10">
    <property type="entry name" value="Multidrug efflux transporter AcrB transmembrane domain"/>
    <property type="match status" value="2"/>
</dbReference>
<evidence type="ECO:0000256" key="2">
    <source>
        <dbReference type="ARBA" id="ARBA00010942"/>
    </source>
</evidence>
<feature type="region of interest" description="Disordered" evidence="10">
    <location>
        <begin position="1048"/>
        <end position="1067"/>
    </location>
</feature>
<feature type="transmembrane region" description="Helical" evidence="9">
    <location>
        <begin position="343"/>
        <end position="362"/>
    </location>
</feature>
<dbReference type="RefSeq" id="WP_032931719.1">
    <property type="nucleotide sequence ID" value="NZ_LZTH01000001.1"/>
</dbReference>
<feature type="transmembrane region" description="Helical" evidence="9">
    <location>
        <begin position="547"/>
        <end position="567"/>
    </location>
</feature>
<accession>A0A1A5JWE2</accession>
<feature type="transmembrane region" description="Helical" evidence="9">
    <location>
        <begin position="883"/>
        <end position="901"/>
    </location>
</feature>
<dbReference type="NCBIfam" id="NF000282">
    <property type="entry name" value="RND_permease_1"/>
    <property type="match status" value="1"/>
</dbReference>
<comment type="caution">
    <text evidence="11">The sequence shown here is derived from an EMBL/GenBank/DDBJ whole genome shotgun (WGS) entry which is preliminary data.</text>
</comment>
<keyword evidence="4" id="KW-1003">Cell membrane</keyword>
<keyword evidence="3 9" id="KW-0813">Transport</keyword>
<dbReference type="OrthoDB" id="9807350at2"/>
<feature type="transmembrane region" description="Helical" evidence="9">
    <location>
        <begin position="1016"/>
        <end position="1039"/>
    </location>
</feature>
<reference evidence="12" key="1">
    <citation type="submission" date="2016-06" db="EMBL/GenBank/DDBJ databases">
        <title>NZP2037 Pacbio-Illumina hybrid assembly.</title>
        <authorList>
            <person name="Ramsay J.P."/>
        </authorList>
    </citation>
    <scope>NUCLEOTIDE SEQUENCE [LARGE SCALE GENOMIC DNA]</scope>
    <source>
        <strain evidence="12">R7ANS::ICEMlSym2042</strain>
    </source>
</reference>
<sequence length="1067" mass="114616">MRFAHFFVDRPIFASVVSIVLLILGGIAYTQLPVAQYPEIAPPTIVVRAQYPGADAETVAATVATPIEQEINGVEGMLYMSSYSSGDGAMALTITFKLGTDLDKAQVLVQNRVSVAEPRLPEEVRRLGITTTKSSPDLMMVVHMLSPDNTYDQLYVSNYARSRVRDILLRLDGVGDLIIFGEREYSLRIWLDPEKLSALGMTSGDVVQALRDQNVQVSGGSIGAPPTNTGTAFQYTVTTQGRFNDARDFRYVIVKSTDDGRLISLQDVARIELGAKDYVTNSYLNGKPAVALAIFQRPGTNALAAAAEIQDKMKELSRDFPKGLSYDIVYNPTEFVAESIQEVYKTILEAMLLVIIVIIVFLQSWRMAIVPIVAIPVSLIGTLAVLYAAGFSLNMLTLFGLVLAIGIVVDDAIVVVENVERNIASGLAPNPASHLTMNEVGTAIIAISLVLIAVFVPTAFVPGISGQFYLQFAITIAVSTAISAFNSLTLSPALAALLFKPHHAAAAPPRFFLARFGRALADGFNRGFDRVAHWYSSIIRVLVGSRIAIAAMLAVFAALIYATVYMVQAVPRGFIPSLDQGYAIVVVQLPDGAALSRTDAVIQQASQIIQKTPGVDYAVAFAGFSGATFTNASNQGVIFARFKPFDERLKAGQSATQVIGNLFGSLQSIKEAFIIALPPPPIRGVGNAGGFKLQIQERNSADMRQILALAYEIAGKANKTPGLTGVFTTFSASSPQFFLAIDRDKARILNVPIPNIFETLSINLGTAYVNDFNAFGRVYQVRAQADQAFRLDRADILKLKVRSATGALVPLGTLIEIRDVTGPALVQRYNMYVSVPLQGNAAPGVSTGDALALMEGITAKTLPAGTSYEWTELAYQEHNTGNAAVYIFGLSVLFVFLALAAQYESWVLPFAIVLVVPLGVLAALLGVSFRGLDNNILVQIGLIVLIGLAAKNAILIVEFARQAQERGLSAAEAAVEACRLRLRPILMTAFSFILGVVPLMIATGPGAEMRQSLGTAVFSGMLGVTFVGLFLTPVFYVTLRSLFSRRKPRAEAEPSGPAEAPSETAAE</sequence>
<evidence type="ECO:0000256" key="4">
    <source>
        <dbReference type="ARBA" id="ARBA00022475"/>
    </source>
</evidence>
<dbReference type="FunFam" id="3.30.70.1430:FF:000001">
    <property type="entry name" value="Efflux pump membrane transporter"/>
    <property type="match status" value="1"/>
</dbReference>
<dbReference type="AlphaFoldDB" id="A0A1A5JWE2"/>
<dbReference type="Gene3D" id="3.30.70.1320">
    <property type="entry name" value="Multidrug efflux transporter AcrB pore domain like"/>
    <property type="match status" value="1"/>
</dbReference>
<keyword evidence="5 9" id="KW-0997">Cell inner membrane</keyword>
<feature type="transmembrane region" description="Helical" evidence="9">
    <location>
        <begin position="985"/>
        <end position="1004"/>
    </location>
</feature>
<dbReference type="Gene3D" id="3.30.2090.10">
    <property type="entry name" value="Multidrug efflux transporter AcrB TolC docking domain, DN and DC subdomains"/>
    <property type="match status" value="2"/>
</dbReference>
<gene>
    <name evidence="11" type="ORF">BAE39_09145</name>
</gene>
<evidence type="ECO:0000256" key="10">
    <source>
        <dbReference type="SAM" id="MobiDB-lite"/>
    </source>
</evidence>
<proteinExistence type="inferred from homology"/>
<evidence type="ECO:0000256" key="8">
    <source>
        <dbReference type="ARBA" id="ARBA00023136"/>
    </source>
</evidence>
<dbReference type="PRINTS" id="PR00702">
    <property type="entry name" value="ACRIFLAVINRP"/>
</dbReference>
<dbReference type="GO" id="GO:0005886">
    <property type="term" value="C:plasma membrane"/>
    <property type="evidence" value="ECO:0007669"/>
    <property type="project" value="UniProtKB-SubCell"/>
</dbReference>
<evidence type="ECO:0000256" key="5">
    <source>
        <dbReference type="ARBA" id="ARBA00022519"/>
    </source>
</evidence>
<keyword evidence="8 9" id="KW-0472">Membrane</keyword>